<feature type="transmembrane region" description="Helical" evidence="9">
    <location>
        <begin position="65"/>
        <end position="89"/>
    </location>
</feature>
<proteinExistence type="inferred from homology"/>
<keyword evidence="5 9" id="KW-0812">Transmembrane</keyword>
<dbReference type="Gene3D" id="1.20.1250.20">
    <property type="entry name" value="MFS general substrate transporter like domains"/>
    <property type="match status" value="2"/>
</dbReference>
<gene>
    <name evidence="11" type="ORF">SAMN06296065_10826</name>
</gene>
<protein>
    <submittedName>
        <fullName evidence="11">MFS transporter, MHS family, alpha-ketoglutarate permease</fullName>
    </submittedName>
</protein>
<name>A0ABY1QPI8_9SPHN</name>
<evidence type="ECO:0000313" key="11">
    <source>
        <dbReference type="EMBL" id="SMP75168.1"/>
    </source>
</evidence>
<dbReference type="PROSITE" id="PS00216">
    <property type="entry name" value="SUGAR_TRANSPORT_1"/>
    <property type="match status" value="1"/>
</dbReference>
<feature type="transmembrane region" description="Helical" evidence="9">
    <location>
        <begin position="101"/>
        <end position="122"/>
    </location>
</feature>
<evidence type="ECO:0000256" key="2">
    <source>
        <dbReference type="ARBA" id="ARBA00008240"/>
    </source>
</evidence>
<evidence type="ECO:0000256" key="6">
    <source>
        <dbReference type="ARBA" id="ARBA00022847"/>
    </source>
</evidence>
<dbReference type="PROSITE" id="PS00217">
    <property type="entry name" value="SUGAR_TRANSPORT_2"/>
    <property type="match status" value="1"/>
</dbReference>
<dbReference type="InterPro" id="IPR051084">
    <property type="entry name" value="H+-coupled_symporters"/>
</dbReference>
<feature type="transmembrane region" description="Helical" evidence="9">
    <location>
        <begin position="252"/>
        <end position="269"/>
    </location>
</feature>
<comment type="similarity">
    <text evidence="2">Belongs to the major facilitator superfamily. Metabolite:H+ Symporter (MHS) family (TC 2.A.1.6) family.</text>
</comment>
<keyword evidence="7 9" id="KW-1133">Transmembrane helix</keyword>
<feature type="transmembrane region" description="Helical" evidence="9">
    <location>
        <begin position="320"/>
        <end position="339"/>
    </location>
</feature>
<dbReference type="InterPro" id="IPR020846">
    <property type="entry name" value="MFS_dom"/>
</dbReference>
<dbReference type="EMBL" id="FXUI01000008">
    <property type="protein sequence ID" value="SMP75168.1"/>
    <property type="molecule type" value="Genomic_DNA"/>
</dbReference>
<feature type="transmembrane region" description="Helical" evidence="9">
    <location>
        <begin position="345"/>
        <end position="367"/>
    </location>
</feature>
<keyword evidence="4" id="KW-1003">Cell membrane</keyword>
<keyword evidence="8 9" id="KW-0472">Membrane</keyword>
<evidence type="ECO:0000256" key="3">
    <source>
        <dbReference type="ARBA" id="ARBA00022448"/>
    </source>
</evidence>
<reference evidence="11 12" key="1">
    <citation type="submission" date="2017-05" db="EMBL/GenBank/DDBJ databases">
        <authorList>
            <person name="Varghese N."/>
            <person name="Submissions S."/>
        </authorList>
    </citation>
    <scope>NUCLEOTIDE SEQUENCE [LARGE SCALE GENOMIC DNA]</scope>
    <source>
        <strain evidence="11 12">SM16</strain>
    </source>
</reference>
<dbReference type="InterPro" id="IPR011701">
    <property type="entry name" value="MFS"/>
</dbReference>
<dbReference type="InterPro" id="IPR005829">
    <property type="entry name" value="Sugar_transporter_CS"/>
</dbReference>
<evidence type="ECO:0000259" key="10">
    <source>
        <dbReference type="PROSITE" id="PS50850"/>
    </source>
</evidence>
<keyword evidence="3" id="KW-0813">Transport</keyword>
<feature type="transmembrane region" description="Helical" evidence="9">
    <location>
        <begin position="289"/>
        <end position="308"/>
    </location>
</feature>
<organism evidence="11 12">
    <name type="scientific">Novosphingobium panipatense</name>
    <dbReference type="NCBI Taxonomy" id="428991"/>
    <lineage>
        <taxon>Bacteria</taxon>
        <taxon>Pseudomonadati</taxon>
        <taxon>Pseudomonadota</taxon>
        <taxon>Alphaproteobacteria</taxon>
        <taxon>Sphingomonadales</taxon>
        <taxon>Sphingomonadaceae</taxon>
        <taxon>Novosphingobium</taxon>
    </lineage>
</organism>
<feature type="domain" description="Major facilitator superfamily (MFS) profile" evidence="10">
    <location>
        <begin position="29"/>
        <end position="435"/>
    </location>
</feature>
<feature type="transmembrane region" description="Helical" evidence="9">
    <location>
        <begin position="170"/>
        <end position="189"/>
    </location>
</feature>
<sequence length="444" mass="47414">MASGNMAAGIPIGSGTGQSALTDAMRLRAILAGSAGNLIEWYDFYVYAFTALYFSSEFFPKSDPLVQVMATSGIFAVGFLMRPIGGWFFGRYADRRGRQQAMVLSVLMMGAGALLIAVLPTYATLGAAAPALLLAGRMLQGFSTGGQYGTAATYLSEVAGARRRGFWSSFQYVTLIGGQLAATLVILILQQIFGDAGMRVWGWRIAFLIGAVAAGTILLLRDHMHETASEQNRSASEAGSLAELFRHSTRPFLIVAALTAGGSLMFYSFTTYMQKFLVLTVGMTKETATLLMTGVLIVFMVQQPLMGLLSDRIGRRTNMILFAALGVLCTIPLFSALAVTRSPAAAFVLIAAGLTICSFYTSVSGLFKAELFPIHVRALGVGLAYGIANAIFGGTAENVALAFKSGGMEHGFYWYVTALCLVSLGAALMLPDTRRNNPLDLERT</sequence>
<dbReference type="Proteomes" id="UP001157910">
    <property type="component" value="Unassembled WGS sequence"/>
</dbReference>
<evidence type="ECO:0000256" key="9">
    <source>
        <dbReference type="SAM" id="Phobius"/>
    </source>
</evidence>
<feature type="transmembrane region" description="Helical" evidence="9">
    <location>
        <begin position="412"/>
        <end position="430"/>
    </location>
</feature>
<dbReference type="SUPFAM" id="SSF103473">
    <property type="entry name" value="MFS general substrate transporter"/>
    <property type="match status" value="1"/>
</dbReference>
<evidence type="ECO:0000256" key="7">
    <source>
        <dbReference type="ARBA" id="ARBA00022989"/>
    </source>
</evidence>
<dbReference type="PANTHER" id="PTHR43528:SF1">
    <property type="entry name" value="ALPHA-KETOGLUTARATE PERMEASE"/>
    <property type="match status" value="1"/>
</dbReference>
<keyword evidence="6" id="KW-0769">Symport</keyword>
<evidence type="ECO:0000256" key="1">
    <source>
        <dbReference type="ARBA" id="ARBA00004651"/>
    </source>
</evidence>
<keyword evidence="12" id="KW-1185">Reference proteome</keyword>
<feature type="transmembrane region" description="Helical" evidence="9">
    <location>
        <begin position="374"/>
        <end position="392"/>
    </location>
</feature>
<dbReference type="PROSITE" id="PS50850">
    <property type="entry name" value="MFS"/>
    <property type="match status" value="1"/>
</dbReference>
<comment type="subcellular location">
    <subcellularLocation>
        <location evidence="1">Cell membrane</location>
        <topology evidence="1">Multi-pass membrane protein</topology>
    </subcellularLocation>
</comment>
<evidence type="ECO:0000313" key="12">
    <source>
        <dbReference type="Proteomes" id="UP001157910"/>
    </source>
</evidence>
<evidence type="ECO:0000256" key="8">
    <source>
        <dbReference type="ARBA" id="ARBA00023136"/>
    </source>
</evidence>
<dbReference type="Pfam" id="PF07690">
    <property type="entry name" value="MFS_1"/>
    <property type="match status" value="1"/>
</dbReference>
<accession>A0ABY1QPI8</accession>
<evidence type="ECO:0000256" key="5">
    <source>
        <dbReference type="ARBA" id="ARBA00022692"/>
    </source>
</evidence>
<dbReference type="InterPro" id="IPR036259">
    <property type="entry name" value="MFS_trans_sf"/>
</dbReference>
<dbReference type="PANTHER" id="PTHR43528">
    <property type="entry name" value="ALPHA-KETOGLUTARATE PERMEASE"/>
    <property type="match status" value="1"/>
</dbReference>
<comment type="caution">
    <text evidence="11">The sequence shown here is derived from an EMBL/GenBank/DDBJ whole genome shotgun (WGS) entry which is preliminary data.</text>
</comment>
<evidence type="ECO:0000256" key="4">
    <source>
        <dbReference type="ARBA" id="ARBA00022475"/>
    </source>
</evidence>
<feature type="transmembrane region" description="Helical" evidence="9">
    <location>
        <begin position="201"/>
        <end position="220"/>
    </location>
</feature>